<name>A0ABR4APQ4_9LECA</name>
<organism evidence="1 2">
    <name type="scientific">Stereocaulon virgatum</name>
    <dbReference type="NCBI Taxonomy" id="373712"/>
    <lineage>
        <taxon>Eukaryota</taxon>
        <taxon>Fungi</taxon>
        <taxon>Dikarya</taxon>
        <taxon>Ascomycota</taxon>
        <taxon>Pezizomycotina</taxon>
        <taxon>Lecanoromycetes</taxon>
        <taxon>OSLEUM clade</taxon>
        <taxon>Lecanoromycetidae</taxon>
        <taxon>Lecanorales</taxon>
        <taxon>Lecanorineae</taxon>
        <taxon>Stereocaulaceae</taxon>
        <taxon>Stereocaulon</taxon>
    </lineage>
</organism>
<accession>A0ABR4APQ4</accession>
<gene>
    <name evidence="1" type="ORF">N7G274_001122</name>
</gene>
<proteinExistence type="predicted"/>
<protein>
    <submittedName>
        <fullName evidence="1">Uncharacterized protein</fullName>
    </submittedName>
</protein>
<sequence>MQREVNDDLLREQDRAFCISVKVPIEKLTLNGSHSIDRRTVENLVKHFKSRTFDQLDPRSHLPALITPNSLPQYLYDHANDNLQDPPMFDPVDVITCLRGETN</sequence>
<dbReference type="EMBL" id="JBEFKJ010000003">
    <property type="protein sequence ID" value="KAL2047103.1"/>
    <property type="molecule type" value="Genomic_DNA"/>
</dbReference>
<reference evidence="1 2" key="1">
    <citation type="submission" date="2024-09" db="EMBL/GenBank/DDBJ databases">
        <title>Rethinking Asexuality: The Enigmatic Case of Functional Sexual Genes in Lepraria (Stereocaulaceae).</title>
        <authorList>
            <person name="Doellman M."/>
            <person name="Sun Y."/>
            <person name="Barcenas-Pena A."/>
            <person name="Lumbsch H.T."/>
            <person name="Grewe F."/>
        </authorList>
    </citation>
    <scope>NUCLEOTIDE SEQUENCE [LARGE SCALE GENOMIC DNA]</scope>
    <source>
        <strain evidence="1 2">Mercado 3170</strain>
    </source>
</reference>
<comment type="caution">
    <text evidence="1">The sequence shown here is derived from an EMBL/GenBank/DDBJ whole genome shotgun (WGS) entry which is preliminary data.</text>
</comment>
<evidence type="ECO:0000313" key="1">
    <source>
        <dbReference type="EMBL" id="KAL2047103.1"/>
    </source>
</evidence>
<evidence type="ECO:0000313" key="2">
    <source>
        <dbReference type="Proteomes" id="UP001590950"/>
    </source>
</evidence>
<keyword evidence="2" id="KW-1185">Reference proteome</keyword>
<dbReference type="Proteomes" id="UP001590950">
    <property type="component" value="Unassembled WGS sequence"/>
</dbReference>